<organism evidence="2 3">
    <name type="scientific">Zizania palustris</name>
    <name type="common">Northern wild rice</name>
    <dbReference type="NCBI Taxonomy" id="103762"/>
    <lineage>
        <taxon>Eukaryota</taxon>
        <taxon>Viridiplantae</taxon>
        <taxon>Streptophyta</taxon>
        <taxon>Embryophyta</taxon>
        <taxon>Tracheophyta</taxon>
        <taxon>Spermatophyta</taxon>
        <taxon>Magnoliopsida</taxon>
        <taxon>Liliopsida</taxon>
        <taxon>Poales</taxon>
        <taxon>Poaceae</taxon>
        <taxon>BOP clade</taxon>
        <taxon>Oryzoideae</taxon>
        <taxon>Oryzeae</taxon>
        <taxon>Zizaniinae</taxon>
        <taxon>Zizania</taxon>
    </lineage>
</organism>
<keyword evidence="3" id="KW-1185">Reference proteome</keyword>
<dbReference type="AlphaFoldDB" id="A0A8J6BSA0"/>
<reference evidence="2" key="2">
    <citation type="submission" date="2021-02" db="EMBL/GenBank/DDBJ databases">
        <authorList>
            <person name="Kimball J.A."/>
            <person name="Haas M.W."/>
            <person name="Macchietto M."/>
            <person name="Kono T."/>
            <person name="Duquette J."/>
            <person name="Shao M."/>
        </authorList>
    </citation>
    <scope>NUCLEOTIDE SEQUENCE</scope>
    <source>
        <tissue evidence="2">Fresh leaf tissue</tissue>
    </source>
</reference>
<gene>
    <name evidence="2" type="ORF">GUJ93_ZPchr0011g27791</name>
</gene>
<feature type="compositionally biased region" description="Basic and acidic residues" evidence="1">
    <location>
        <begin position="102"/>
        <end position="114"/>
    </location>
</feature>
<evidence type="ECO:0000313" key="2">
    <source>
        <dbReference type="EMBL" id="KAG8091270.1"/>
    </source>
</evidence>
<sequence length="384" mass="41395">MTGGPFFDGPHLSSSRAVVSRSRTQGTREPRGRLGASPQFTSRTHGLSASPPVRLLLRQATATLDSDKPTATRPLRVSPRRSGAVRTLRTSEAPTASPPSRRGADRRVADADRRSVVRVTESRVTVKVKAAACQPATGVVSSGRPASAPELLHGSTLRAGFRHSALRRARCDCKLPRLPTPAKELLRVTGTDRGAHALASPACPWSPTARRSPPAPWSEVHRGSLELEHSGFKGLGVGYCLPEFIHLRDLSLKREDFSFEPVRLLGSGPQHLHLGGLGPKGVDLHLELVRLSSPCSKPLQFSNSGLEGVVLRYLGLERLDSGGPGTKIFDLGRLLADQPLGSVRSTGEFRSAALTTAAFGDQEQQRALRQCDYLHTKRRVREGG</sequence>
<protein>
    <submittedName>
        <fullName evidence="2">Uncharacterized protein</fullName>
    </submittedName>
</protein>
<feature type="region of interest" description="Disordered" evidence="1">
    <location>
        <begin position="1"/>
        <end position="114"/>
    </location>
</feature>
<evidence type="ECO:0000313" key="3">
    <source>
        <dbReference type="Proteomes" id="UP000729402"/>
    </source>
</evidence>
<dbReference type="EMBL" id="JAAALK010000081">
    <property type="protein sequence ID" value="KAG8091270.1"/>
    <property type="molecule type" value="Genomic_DNA"/>
</dbReference>
<feature type="compositionally biased region" description="Polar residues" evidence="1">
    <location>
        <begin position="38"/>
        <end position="47"/>
    </location>
</feature>
<accession>A0A8J6BSA0</accession>
<proteinExistence type="predicted"/>
<name>A0A8J6BSA0_ZIZPA</name>
<dbReference type="Proteomes" id="UP000729402">
    <property type="component" value="Unassembled WGS sequence"/>
</dbReference>
<evidence type="ECO:0000256" key="1">
    <source>
        <dbReference type="SAM" id="MobiDB-lite"/>
    </source>
</evidence>
<feature type="compositionally biased region" description="Low complexity" evidence="1">
    <location>
        <begin position="13"/>
        <end position="23"/>
    </location>
</feature>
<comment type="caution">
    <text evidence="2">The sequence shown here is derived from an EMBL/GenBank/DDBJ whole genome shotgun (WGS) entry which is preliminary data.</text>
</comment>
<reference evidence="2" key="1">
    <citation type="journal article" date="2021" name="bioRxiv">
        <title>Whole Genome Assembly and Annotation of Northern Wild Rice, Zizania palustris L., Supports a Whole Genome Duplication in the Zizania Genus.</title>
        <authorList>
            <person name="Haas M."/>
            <person name="Kono T."/>
            <person name="Macchietto M."/>
            <person name="Millas R."/>
            <person name="McGilp L."/>
            <person name="Shao M."/>
            <person name="Duquette J."/>
            <person name="Hirsch C.N."/>
            <person name="Kimball J."/>
        </authorList>
    </citation>
    <scope>NUCLEOTIDE SEQUENCE</scope>
    <source>
        <tissue evidence="2">Fresh leaf tissue</tissue>
    </source>
</reference>